<organism evidence="14 15">
    <name type="scientific">Amorphotheca resinae ATCC 22711</name>
    <dbReference type="NCBI Taxonomy" id="857342"/>
    <lineage>
        <taxon>Eukaryota</taxon>
        <taxon>Fungi</taxon>
        <taxon>Dikarya</taxon>
        <taxon>Ascomycota</taxon>
        <taxon>Pezizomycotina</taxon>
        <taxon>Leotiomycetes</taxon>
        <taxon>Helotiales</taxon>
        <taxon>Amorphothecaceae</taxon>
        <taxon>Amorphotheca</taxon>
    </lineage>
</organism>
<dbReference type="Gene3D" id="3.40.50.80">
    <property type="entry name" value="Nucleotide-binding domain of ferredoxin-NADP reductase (FNR) module"/>
    <property type="match status" value="1"/>
</dbReference>
<dbReference type="GO" id="GO:0006826">
    <property type="term" value="P:iron ion transport"/>
    <property type="evidence" value="ECO:0007669"/>
    <property type="project" value="TreeGrafter"/>
</dbReference>
<dbReference type="GO" id="GO:0000293">
    <property type="term" value="F:ferric-chelate reductase activity"/>
    <property type="evidence" value="ECO:0007669"/>
    <property type="project" value="UniProtKB-ARBA"/>
</dbReference>
<dbReference type="GO" id="GO:0005886">
    <property type="term" value="C:plasma membrane"/>
    <property type="evidence" value="ECO:0007669"/>
    <property type="project" value="TreeGrafter"/>
</dbReference>
<feature type="transmembrane region" description="Helical" evidence="12">
    <location>
        <begin position="51"/>
        <end position="71"/>
    </location>
</feature>
<dbReference type="SFLD" id="SFLDS00052">
    <property type="entry name" value="Ferric_Reductase_Domain"/>
    <property type="match status" value="1"/>
</dbReference>
<evidence type="ECO:0000256" key="7">
    <source>
        <dbReference type="ARBA" id="ARBA00023002"/>
    </source>
</evidence>
<evidence type="ECO:0000256" key="10">
    <source>
        <dbReference type="ARBA" id="ARBA00023180"/>
    </source>
</evidence>
<dbReference type="SUPFAM" id="SSF52343">
    <property type="entry name" value="Ferredoxin reductase-like, C-terminal NADP-linked domain"/>
    <property type="match status" value="1"/>
</dbReference>
<accession>A0A2T3ARV3</accession>
<keyword evidence="9 12" id="KW-0472">Membrane</keyword>
<dbReference type="EMBL" id="KZ679017">
    <property type="protein sequence ID" value="PSS09101.1"/>
    <property type="molecule type" value="Genomic_DNA"/>
</dbReference>
<dbReference type="InterPro" id="IPR039261">
    <property type="entry name" value="FNR_nucleotide-bd"/>
</dbReference>
<keyword evidence="8" id="KW-0406">Ion transport</keyword>
<feature type="transmembrane region" description="Helical" evidence="12">
    <location>
        <begin position="290"/>
        <end position="308"/>
    </location>
</feature>
<evidence type="ECO:0000256" key="3">
    <source>
        <dbReference type="ARBA" id="ARBA00022448"/>
    </source>
</evidence>
<dbReference type="Proteomes" id="UP000241818">
    <property type="component" value="Unassembled WGS sequence"/>
</dbReference>
<feature type="transmembrane region" description="Helical" evidence="12">
    <location>
        <begin position="259"/>
        <end position="278"/>
    </location>
</feature>
<evidence type="ECO:0000313" key="15">
    <source>
        <dbReference type="Proteomes" id="UP000241818"/>
    </source>
</evidence>
<evidence type="ECO:0000256" key="2">
    <source>
        <dbReference type="ARBA" id="ARBA00006278"/>
    </source>
</evidence>
<sequence>MESEWLRDGLRFALEASIFTTPVDDGPGPPQQRDPRFRKLVEGVLYSRRLILTYHIVILGVITIVSAVHWTRKAAQRRRARVPRLQPLDADGAYDGDAAKTTSPSVTAVNRDIEEASSSGSSTLEGVMSPQVKDADEDTPLLQHDTTLQTSHHRRSIIRYFKAFLMYQPPPIPLFNKTLPSNGTSIVLLAFIALNIFYTLFHLNLTIPELFVLADRCALVFVANLPLLYIIGAKNQPLKFLTGYSYEFLNIFHRRLGELLFMEASLHGLGMFGVWYTLLGPDGITVGEFLTNRVVMLGLTALTAYQILYTTSLSSFRQKWYEIFLGLHVALQAAGLTLVFFHHRGSRVYVGIAMAIFLIDRLVYRIGVKSTTVEAVASVMEDDETVKLSTEILKLPSSKFSQLVGRSIRYGWQASDHVFLSVPSLARKHIIQAHPFTIASAAPTLSTDQAQLDLLIRARDGFSLDLIEQARNQERLTVRLDGPYGSSHSRTMLEDSELAILVAGGSGITVAWPFIHHLLDITRSNDTEIAPISALRSQKIVLIWVVHKSSHILWVGRDALSDAENNGVEVITPEATEEVGRPDLDSMIDDLVKDYGKGKKIGVVACGPDSMSRSVRNACSKLVWRGRDVNVAIEKFGW</sequence>
<keyword evidence="5" id="KW-0249">Electron transport</keyword>
<dbReference type="PANTHER" id="PTHR32361:SF9">
    <property type="entry name" value="FERRIC REDUCTASE TRANSMEMBRANE COMPONENT 3-RELATED"/>
    <property type="match status" value="1"/>
</dbReference>
<evidence type="ECO:0000256" key="6">
    <source>
        <dbReference type="ARBA" id="ARBA00022989"/>
    </source>
</evidence>
<evidence type="ECO:0000256" key="9">
    <source>
        <dbReference type="ARBA" id="ARBA00023136"/>
    </source>
</evidence>
<dbReference type="STRING" id="857342.A0A2T3ARV3"/>
<dbReference type="CDD" id="cd06186">
    <property type="entry name" value="NOX_Duox_like_FAD_NADP"/>
    <property type="match status" value="1"/>
</dbReference>
<dbReference type="InterPro" id="IPR013130">
    <property type="entry name" value="Fe3_Rdtase_TM_dom"/>
</dbReference>
<feature type="transmembrane region" description="Helical" evidence="12">
    <location>
        <begin position="320"/>
        <end position="341"/>
    </location>
</feature>
<dbReference type="AlphaFoldDB" id="A0A2T3ARV3"/>
<comment type="similarity">
    <text evidence="2">Belongs to the ferric reductase (FRE) family.</text>
</comment>
<dbReference type="Pfam" id="PF01794">
    <property type="entry name" value="Ferric_reduct"/>
    <property type="match status" value="1"/>
</dbReference>
<dbReference type="InParanoid" id="A0A2T3ARV3"/>
<evidence type="ECO:0000256" key="8">
    <source>
        <dbReference type="ARBA" id="ARBA00023065"/>
    </source>
</evidence>
<name>A0A2T3ARV3_AMORE</name>
<evidence type="ECO:0000256" key="1">
    <source>
        <dbReference type="ARBA" id="ARBA00004141"/>
    </source>
</evidence>
<reference evidence="14 15" key="1">
    <citation type="journal article" date="2018" name="New Phytol.">
        <title>Comparative genomics and transcriptomics depict ericoid mycorrhizal fungi as versatile saprotrophs and plant mutualists.</title>
        <authorList>
            <person name="Martino E."/>
            <person name="Morin E."/>
            <person name="Grelet G.A."/>
            <person name="Kuo A."/>
            <person name="Kohler A."/>
            <person name="Daghino S."/>
            <person name="Barry K.W."/>
            <person name="Cichocki N."/>
            <person name="Clum A."/>
            <person name="Dockter R.B."/>
            <person name="Hainaut M."/>
            <person name="Kuo R.C."/>
            <person name="LaButti K."/>
            <person name="Lindahl B.D."/>
            <person name="Lindquist E.A."/>
            <person name="Lipzen A."/>
            <person name="Khouja H.R."/>
            <person name="Magnuson J."/>
            <person name="Murat C."/>
            <person name="Ohm R.A."/>
            <person name="Singer S.W."/>
            <person name="Spatafora J.W."/>
            <person name="Wang M."/>
            <person name="Veneault-Fourrey C."/>
            <person name="Henrissat B."/>
            <person name="Grigoriev I.V."/>
            <person name="Martin F.M."/>
            <person name="Perotto S."/>
        </authorList>
    </citation>
    <scope>NUCLEOTIDE SEQUENCE [LARGE SCALE GENOMIC DNA]</scope>
    <source>
        <strain evidence="14 15">ATCC 22711</strain>
    </source>
</reference>
<feature type="transmembrane region" description="Helical" evidence="12">
    <location>
        <begin position="186"/>
        <end position="205"/>
    </location>
</feature>
<dbReference type="Pfam" id="PF08030">
    <property type="entry name" value="NAD_binding_6"/>
    <property type="match status" value="2"/>
</dbReference>
<evidence type="ECO:0000256" key="5">
    <source>
        <dbReference type="ARBA" id="ARBA00022982"/>
    </source>
</evidence>
<dbReference type="GO" id="GO:0006879">
    <property type="term" value="P:intracellular iron ion homeostasis"/>
    <property type="evidence" value="ECO:0007669"/>
    <property type="project" value="TreeGrafter"/>
</dbReference>
<proteinExistence type="inferred from homology"/>
<dbReference type="InterPro" id="IPR013112">
    <property type="entry name" value="FAD-bd_8"/>
</dbReference>
<dbReference type="OrthoDB" id="17725at2759"/>
<evidence type="ECO:0000256" key="12">
    <source>
        <dbReference type="SAM" id="Phobius"/>
    </source>
</evidence>
<dbReference type="InterPro" id="IPR017927">
    <property type="entry name" value="FAD-bd_FR_type"/>
</dbReference>
<feature type="region of interest" description="Disordered" evidence="11">
    <location>
        <begin position="91"/>
        <end position="128"/>
    </location>
</feature>
<evidence type="ECO:0000256" key="11">
    <source>
        <dbReference type="SAM" id="MobiDB-lite"/>
    </source>
</evidence>
<keyword evidence="4 12" id="KW-0812">Transmembrane</keyword>
<keyword evidence="3" id="KW-0813">Transport</keyword>
<keyword evidence="10" id="KW-0325">Glycoprotein</keyword>
<dbReference type="SFLD" id="SFLDG01168">
    <property type="entry name" value="Ferric_reductase_subgroup_(FRE"/>
    <property type="match status" value="1"/>
</dbReference>
<evidence type="ECO:0000313" key="14">
    <source>
        <dbReference type="EMBL" id="PSS09101.1"/>
    </source>
</evidence>
<evidence type="ECO:0000256" key="4">
    <source>
        <dbReference type="ARBA" id="ARBA00022692"/>
    </source>
</evidence>
<dbReference type="RefSeq" id="XP_024717399.1">
    <property type="nucleotide sequence ID" value="XM_024867074.1"/>
</dbReference>
<feature type="transmembrane region" description="Helical" evidence="12">
    <location>
        <begin position="211"/>
        <end position="231"/>
    </location>
</feature>
<comment type="subcellular location">
    <subcellularLocation>
        <location evidence="1">Membrane</location>
        <topology evidence="1">Multi-pass membrane protein</topology>
    </subcellularLocation>
</comment>
<evidence type="ECO:0000259" key="13">
    <source>
        <dbReference type="PROSITE" id="PS51384"/>
    </source>
</evidence>
<dbReference type="InterPro" id="IPR013121">
    <property type="entry name" value="Fe_red_NAD-bd_6"/>
</dbReference>
<dbReference type="Pfam" id="PF08022">
    <property type="entry name" value="FAD_binding_8"/>
    <property type="match status" value="1"/>
</dbReference>
<keyword evidence="6 12" id="KW-1133">Transmembrane helix</keyword>
<protein>
    <recommendedName>
        <fullName evidence="13">FAD-binding FR-type domain-containing protein</fullName>
    </recommendedName>
</protein>
<dbReference type="PANTHER" id="PTHR32361">
    <property type="entry name" value="FERRIC/CUPRIC REDUCTASE TRANSMEMBRANE COMPONENT"/>
    <property type="match status" value="1"/>
</dbReference>
<gene>
    <name evidence="14" type="ORF">M430DRAFT_37180</name>
</gene>
<keyword evidence="7" id="KW-0560">Oxidoreductase</keyword>
<feature type="domain" description="FAD-binding FR-type" evidence="13">
    <location>
        <begin position="363"/>
        <end position="490"/>
    </location>
</feature>
<dbReference type="InterPro" id="IPR051410">
    <property type="entry name" value="Ferric/Cupric_Reductase"/>
</dbReference>
<dbReference type="PROSITE" id="PS51384">
    <property type="entry name" value="FAD_FR"/>
    <property type="match status" value="1"/>
</dbReference>
<dbReference type="GO" id="GO:0015677">
    <property type="term" value="P:copper ion import"/>
    <property type="evidence" value="ECO:0007669"/>
    <property type="project" value="TreeGrafter"/>
</dbReference>
<keyword evidence="15" id="KW-1185">Reference proteome</keyword>
<dbReference type="GeneID" id="36575155"/>